<dbReference type="Gene3D" id="2.160.20.10">
    <property type="entry name" value="Single-stranded right-handed beta-helix, Pectin lyase-like"/>
    <property type="match status" value="1"/>
</dbReference>
<evidence type="ECO:0000313" key="7">
    <source>
        <dbReference type="Proteomes" id="UP001303407"/>
    </source>
</evidence>
<evidence type="ECO:0000256" key="5">
    <source>
        <dbReference type="SAM" id="SignalP"/>
    </source>
</evidence>
<dbReference type="SUPFAM" id="SSF51126">
    <property type="entry name" value="Pectin lyase-like"/>
    <property type="match status" value="1"/>
</dbReference>
<keyword evidence="3 4" id="KW-0326">Glycosidase</keyword>
<dbReference type="InterPro" id="IPR051801">
    <property type="entry name" value="GH28_Enzymes"/>
</dbReference>
<reference evidence="6 7" key="1">
    <citation type="submission" date="2023-09" db="EMBL/GenBank/DDBJ databases">
        <title>Thalassobella suaedae gen. nov., sp. nov., a marine bacterium of the family Flavobacteriaceae isolated from a halophyte Suaeda japonica.</title>
        <authorList>
            <person name="Lee S.Y."/>
            <person name="Hwang C.Y."/>
        </authorList>
    </citation>
    <scope>NUCLEOTIDE SEQUENCE [LARGE SCALE GENOMIC DNA]</scope>
    <source>
        <strain evidence="6 7">HL-DH10</strain>
    </source>
</reference>
<feature type="chain" id="PRO_5046409184" evidence="5">
    <location>
        <begin position="21"/>
        <end position="444"/>
    </location>
</feature>
<evidence type="ECO:0000256" key="3">
    <source>
        <dbReference type="ARBA" id="ARBA00023295"/>
    </source>
</evidence>
<evidence type="ECO:0000256" key="2">
    <source>
        <dbReference type="ARBA" id="ARBA00022801"/>
    </source>
</evidence>
<dbReference type="PANTHER" id="PTHR31339">
    <property type="entry name" value="PECTIN LYASE-RELATED"/>
    <property type="match status" value="1"/>
</dbReference>
<dbReference type="EMBL" id="CP134536">
    <property type="protein sequence ID" value="WNH12516.1"/>
    <property type="molecule type" value="Genomic_DNA"/>
</dbReference>
<dbReference type="PANTHER" id="PTHR31339:SF9">
    <property type="entry name" value="PLASMIN AND FIBRONECTIN-BINDING PROTEIN A"/>
    <property type="match status" value="1"/>
</dbReference>
<dbReference type="InterPro" id="IPR000743">
    <property type="entry name" value="Glyco_hydro_28"/>
</dbReference>
<comment type="similarity">
    <text evidence="1 4">Belongs to the glycosyl hydrolase 28 family.</text>
</comment>
<dbReference type="Pfam" id="PF00295">
    <property type="entry name" value="Glyco_hydro_28"/>
    <property type="match status" value="1"/>
</dbReference>
<organism evidence="6 7">
    <name type="scientific">Thalassobellus suaedae</name>
    <dbReference type="NCBI Taxonomy" id="3074124"/>
    <lineage>
        <taxon>Bacteria</taxon>
        <taxon>Pseudomonadati</taxon>
        <taxon>Bacteroidota</taxon>
        <taxon>Flavobacteriia</taxon>
        <taxon>Flavobacteriales</taxon>
        <taxon>Flavobacteriaceae</taxon>
        <taxon>Thalassobellus</taxon>
    </lineage>
</organism>
<dbReference type="GO" id="GO:0016787">
    <property type="term" value="F:hydrolase activity"/>
    <property type="evidence" value="ECO:0007669"/>
    <property type="project" value="UniProtKB-KW"/>
</dbReference>
<keyword evidence="5" id="KW-0732">Signal</keyword>
<evidence type="ECO:0000256" key="4">
    <source>
        <dbReference type="RuleBase" id="RU361169"/>
    </source>
</evidence>
<protein>
    <submittedName>
        <fullName evidence="6">Glycosyl hydrolase family 28 protein</fullName>
    </submittedName>
</protein>
<dbReference type="InterPro" id="IPR012334">
    <property type="entry name" value="Pectin_lyas_fold"/>
</dbReference>
<sequence>MKNICLLVITLILVSCSQQTKQKATNENIFPDGTVIPDWFLDNSKVNPSELGKFYTITDYGVTNDSTIVQTAAIQNTIDEAYRNGGGVVVIPEGTFLSGALFFKPNTHLHVVKNGVLKGSDNIEDYPFKPSRIEGQSIEYFSALVNAFGVNGFTITGNGIIDGNGLNYWKAFWQRRKENPKCTNLEVSRPRLVFIWKCDNVQIQDVHLRNSGFWSSHYYQCNNVKILDLRITSPHEPIKAPSTDAIDIDVCSNVLVKGCYMAVNDDAIALKGGKGPWADKDASNGENTNIIIEDCEFGFCHAALTNGSESIHNKNIIMRNCKVTDAKRLLWLKMRPDTAQNYEYITVENITGQAHSFIYIKPWTQFFDLKGREDVPLSYSDNITMRNIDLKCDIFYDMKITEYDKLTNFTFENINVEAKNGEYDKTIIEGLTFNNVKVNGELIE</sequence>
<proteinExistence type="inferred from homology"/>
<evidence type="ECO:0000313" key="6">
    <source>
        <dbReference type="EMBL" id="WNH12516.1"/>
    </source>
</evidence>
<feature type="signal peptide" evidence="5">
    <location>
        <begin position="1"/>
        <end position="20"/>
    </location>
</feature>
<dbReference type="Proteomes" id="UP001303407">
    <property type="component" value="Chromosome"/>
</dbReference>
<gene>
    <name evidence="6" type="ORF">RHP49_16705</name>
</gene>
<dbReference type="InterPro" id="IPR011050">
    <property type="entry name" value="Pectin_lyase_fold/virulence"/>
</dbReference>
<name>A0ABY9Y2S0_9FLAO</name>
<evidence type="ECO:0000256" key="1">
    <source>
        <dbReference type="ARBA" id="ARBA00008834"/>
    </source>
</evidence>
<keyword evidence="7" id="KW-1185">Reference proteome</keyword>
<accession>A0ABY9Y2S0</accession>
<dbReference type="RefSeq" id="WP_415862499.1">
    <property type="nucleotide sequence ID" value="NZ_CP134536.1"/>
</dbReference>
<dbReference type="PROSITE" id="PS51257">
    <property type="entry name" value="PROKAR_LIPOPROTEIN"/>
    <property type="match status" value="1"/>
</dbReference>
<keyword evidence="2 4" id="KW-0378">Hydrolase</keyword>